<reference evidence="3 4" key="1">
    <citation type="submission" date="2019-03" db="EMBL/GenBank/DDBJ databases">
        <title>Genomic Encyclopedia of Type Strains, Phase IV (KMG-IV): sequencing the most valuable type-strain genomes for metagenomic binning, comparative biology and taxonomic classification.</title>
        <authorList>
            <person name="Goeker M."/>
        </authorList>
    </citation>
    <scope>NUCLEOTIDE SEQUENCE [LARGE SCALE GENOMIC DNA]</scope>
    <source>
        <strain evidence="3 4">DSM 102969</strain>
    </source>
</reference>
<evidence type="ECO:0000256" key="1">
    <source>
        <dbReference type="SAM" id="SignalP"/>
    </source>
</evidence>
<dbReference type="PANTHER" id="PTHR31157">
    <property type="entry name" value="SCP DOMAIN-CONTAINING PROTEIN"/>
    <property type="match status" value="1"/>
</dbReference>
<feature type="signal peptide" evidence="1">
    <location>
        <begin position="1"/>
        <end position="22"/>
    </location>
</feature>
<keyword evidence="4" id="KW-1185">Reference proteome</keyword>
<dbReference type="PANTHER" id="PTHR31157:SF1">
    <property type="entry name" value="SCP DOMAIN-CONTAINING PROTEIN"/>
    <property type="match status" value="1"/>
</dbReference>
<dbReference type="SUPFAM" id="SSF55797">
    <property type="entry name" value="PR-1-like"/>
    <property type="match status" value="1"/>
</dbReference>
<dbReference type="Proteomes" id="UP000294547">
    <property type="component" value="Unassembled WGS sequence"/>
</dbReference>
<evidence type="ECO:0000313" key="4">
    <source>
        <dbReference type="Proteomes" id="UP000294547"/>
    </source>
</evidence>
<dbReference type="Pfam" id="PF00188">
    <property type="entry name" value="CAP"/>
    <property type="match status" value="1"/>
</dbReference>
<dbReference type="EMBL" id="SNXY01000008">
    <property type="protein sequence ID" value="TDP84129.1"/>
    <property type="molecule type" value="Genomic_DNA"/>
</dbReference>
<gene>
    <name evidence="3" type="ORF">EDD54_2733</name>
</gene>
<proteinExistence type="predicted"/>
<dbReference type="AlphaFoldDB" id="A0A4R6RDA0"/>
<name>A0A4R6RDA0_9HYPH</name>
<evidence type="ECO:0000259" key="2">
    <source>
        <dbReference type="Pfam" id="PF00188"/>
    </source>
</evidence>
<keyword evidence="1" id="KW-0732">Signal</keyword>
<dbReference type="PROSITE" id="PS51257">
    <property type="entry name" value="PROKAR_LIPOPROTEIN"/>
    <property type="match status" value="1"/>
</dbReference>
<dbReference type="CDD" id="cd05379">
    <property type="entry name" value="CAP_bacterial"/>
    <property type="match status" value="1"/>
</dbReference>
<feature type="domain" description="SCP" evidence="2">
    <location>
        <begin position="49"/>
        <end position="164"/>
    </location>
</feature>
<dbReference type="InterPro" id="IPR035940">
    <property type="entry name" value="CAP_sf"/>
</dbReference>
<sequence>MALSRRAAVLALAALVAACQSAPPARTVRPTLYDDLAAPGAQVDAGRALSMINQYRVANGVAPLRLDPELTRIARDYAAVMARTDKMSHYTIPIGQRLVSAGYPAATAGENIAAGYHTLAEAFSGWRESPAHDRGMKDPDMTVMGIGTAYAPNSKYKVFWSLVFARPKTDTPGVGASPTLVSIAGAPAPR</sequence>
<accession>A0A4R6RDA0</accession>
<dbReference type="RefSeq" id="WP_245515765.1">
    <property type="nucleotide sequence ID" value="NZ_BSPM01000002.1"/>
</dbReference>
<organism evidence="3 4">
    <name type="scientific">Oharaeibacter diazotrophicus</name>
    <dbReference type="NCBI Taxonomy" id="1920512"/>
    <lineage>
        <taxon>Bacteria</taxon>
        <taxon>Pseudomonadati</taxon>
        <taxon>Pseudomonadota</taxon>
        <taxon>Alphaproteobacteria</taxon>
        <taxon>Hyphomicrobiales</taxon>
        <taxon>Pleomorphomonadaceae</taxon>
        <taxon>Oharaeibacter</taxon>
    </lineage>
</organism>
<protein>
    <submittedName>
        <fullName evidence="3">Cysteine-rich secretory family protein</fullName>
    </submittedName>
</protein>
<feature type="chain" id="PRO_5020927169" evidence="1">
    <location>
        <begin position="23"/>
        <end position="190"/>
    </location>
</feature>
<evidence type="ECO:0000313" key="3">
    <source>
        <dbReference type="EMBL" id="TDP84129.1"/>
    </source>
</evidence>
<comment type="caution">
    <text evidence="3">The sequence shown here is derived from an EMBL/GenBank/DDBJ whole genome shotgun (WGS) entry which is preliminary data.</text>
</comment>
<dbReference type="InterPro" id="IPR014044">
    <property type="entry name" value="CAP_dom"/>
</dbReference>
<dbReference type="Gene3D" id="3.40.33.10">
    <property type="entry name" value="CAP"/>
    <property type="match status" value="1"/>
</dbReference>